<comment type="caution">
    <text evidence="5">The sequence shown here is derived from an EMBL/GenBank/DDBJ whole genome shotgun (WGS) entry which is preliminary data.</text>
</comment>
<reference evidence="6" key="1">
    <citation type="journal article" date="2019" name="Int. J. Syst. Evol. Microbiol.">
        <title>The Global Catalogue of Microorganisms (GCM) 10K type strain sequencing project: providing services to taxonomists for standard genome sequencing and annotation.</title>
        <authorList>
            <consortium name="The Broad Institute Genomics Platform"/>
            <consortium name="The Broad Institute Genome Sequencing Center for Infectious Disease"/>
            <person name="Wu L."/>
            <person name="Ma J."/>
        </authorList>
    </citation>
    <scope>NUCLEOTIDE SEQUENCE [LARGE SCALE GENOMIC DNA]</scope>
    <source>
        <strain evidence="6">CGMCC 1.12471</strain>
    </source>
</reference>
<keyword evidence="6" id="KW-1185">Reference proteome</keyword>
<dbReference type="SUPFAM" id="SSF53756">
    <property type="entry name" value="UDP-Glycosyltransferase/glycogen phosphorylase"/>
    <property type="match status" value="1"/>
</dbReference>
<accession>A0ABW4LBX5</accession>
<evidence type="ECO:0000313" key="6">
    <source>
        <dbReference type="Proteomes" id="UP001597347"/>
    </source>
</evidence>
<protein>
    <submittedName>
        <fullName evidence="5">Glycosyltransferase</fullName>
        <ecNumber evidence="5">2.4.-.-</ecNumber>
    </submittedName>
</protein>
<dbReference type="InterPro" id="IPR028098">
    <property type="entry name" value="Glyco_trans_4-like_N"/>
</dbReference>
<dbReference type="EC" id="2.4.-.-" evidence="5"/>
<dbReference type="Pfam" id="PF13692">
    <property type="entry name" value="Glyco_trans_1_4"/>
    <property type="match status" value="1"/>
</dbReference>
<proteinExistence type="inferred from homology"/>
<evidence type="ECO:0000259" key="4">
    <source>
        <dbReference type="Pfam" id="PF13439"/>
    </source>
</evidence>
<sequence length="389" mass="41485">MAERRTALLAHPGAELYGSDRMLLETVAGLVEHGWRVVLAVPNDGPLVAEAQLLGADVVFVDVPVLRKSLLRPTALAGTALSSLAGAVRIARLLRDVEPTVVYVSTLTLPLWVAVARARRIPVLCHVHESERRANRLLREALAWPLLLADRVVVNSAFSRDGLLEVAPGLTRRSTVVYNGVAGPTEVVPARHEIDGPLRIVYVGRLSPRKGPDVVVDALAQLVAAGVDARLELVGGVYSGYEWYERDLHEQVERLGLGDRVVFTGFRPSIWSALARADAGVVPSREEEPFGNTAVEAVLAGRPIVVSAIGGLAEAIDGFASALPVEPDDPAALAAALTRIANDWPGFRDDAARLAPVAAARFAPERYRREIAGAIAAVAHVPADEPVLA</sequence>
<dbReference type="GO" id="GO:0016757">
    <property type="term" value="F:glycosyltransferase activity"/>
    <property type="evidence" value="ECO:0007669"/>
    <property type="project" value="UniProtKB-KW"/>
</dbReference>
<gene>
    <name evidence="5" type="ORF">ACFSBI_04630</name>
</gene>
<dbReference type="PANTHER" id="PTHR12526">
    <property type="entry name" value="GLYCOSYLTRANSFERASE"/>
    <property type="match status" value="1"/>
</dbReference>
<feature type="domain" description="Glycosyltransferase subfamily 4-like N-terminal" evidence="4">
    <location>
        <begin position="18"/>
        <end position="181"/>
    </location>
</feature>
<dbReference type="CDD" id="cd03811">
    <property type="entry name" value="GT4_GT28_WabH-like"/>
    <property type="match status" value="1"/>
</dbReference>
<keyword evidence="3 5" id="KW-0808">Transferase</keyword>
<dbReference type="EMBL" id="JBHUEA010000005">
    <property type="protein sequence ID" value="MFD1720826.1"/>
    <property type="molecule type" value="Genomic_DNA"/>
</dbReference>
<dbReference type="RefSeq" id="WP_377932516.1">
    <property type="nucleotide sequence ID" value="NZ_JBHUEA010000005.1"/>
</dbReference>
<dbReference type="Proteomes" id="UP001597347">
    <property type="component" value="Unassembled WGS sequence"/>
</dbReference>
<evidence type="ECO:0000313" key="5">
    <source>
        <dbReference type="EMBL" id="MFD1720826.1"/>
    </source>
</evidence>
<dbReference type="Pfam" id="PF13439">
    <property type="entry name" value="Glyco_transf_4"/>
    <property type="match status" value="1"/>
</dbReference>
<dbReference type="PANTHER" id="PTHR12526:SF640">
    <property type="entry name" value="COLANIC ACID BIOSYNTHESIS GLYCOSYLTRANSFERASE WCAL-RELATED"/>
    <property type="match status" value="1"/>
</dbReference>
<comment type="similarity">
    <text evidence="1">Belongs to the glycosyltransferase group 1 family. Glycosyltransferase 4 subfamily.</text>
</comment>
<evidence type="ECO:0000256" key="2">
    <source>
        <dbReference type="ARBA" id="ARBA00022676"/>
    </source>
</evidence>
<evidence type="ECO:0000256" key="3">
    <source>
        <dbReference type="ARBA" id="ARBA00022679"/>
    </source>
</evidence>
<keyword evidence="2 5" id="KW-0328">Glycosyltransferase</keyword>
<dbReference type="Gene3D" id="3.40.50.2000">
    <property type="entry name" value="Glycogen Phosphorylase B"/>
    <property type="match status" value="2"/>
</dbReference>
<name>A0ABW4LBX5_9MICO</name>
<organism evidence="5 6">
    <name type="scientific">Amnibacterium endophyticum</name>
    <dbReference type="NCBI Taxonomy" id="2109337"/>
    <lineage>
        <taxon>Bacteria</taxon>
        <taxon>Bacillati</taxon>
        <taxon>Actinomycetota</taxon>
        <taxon>Actinomycetes</taxon>
        <taxon>Micrococcales</taxon>
        <taxon>Microbacteriaceae</taxon>
        <taxon>Amnibacterium</taxon>
    </lineage>
</organism>
<evidence type="ECO:0000256" key="1">
    <source>
        <dbReference type="ARBA" id="ARBA00009481"/>
    </source>
</evidence>